<proteinExistence type="predicted"/>
<keyword evidence="1" id="KW-1133">Transmembrane helix</keyword>
<evidence type="ECO:0000313" key="3">
    <source>
        <dbReference type="Proteomes" id="UP000194499"/>
    </source>
</evidence>
<organism evidence="2 3">
    <name type="scientific">Bacillus pacificus</name>
    <dbReference type="NCBI Taxonomy" id="2026187"/>
    <lineage>
        <taxon>Bacteria</taxon>
        <taxon>Bacillati</taxon>
        <taxon>Bacillota</taxon>
        <taxon>Bacilli</taxon>
        <taxon>Bacillales</taxon>
        <taxon>Bacillaceae</taxon>
        <taxon>Bacillus</taxon>
        <taxon>Bacillus cereus group</taxon>
    </lineage>
</organism>
<dbReference type="EMBL" id="FWZB01000040">
    <property type="protein sequence ID" value="SME24310.1"/>
    <property type="molecule type" value="Genomic_DNA"/>
</dbReference>
<sequence>MLNGFGIPGTIITVLTLIGLVFSFNKLFRKNQ</sequence>
<protein>
    <submittedName>
        <fullName evidence="2">Uncharacterized protein</fullName>
    </submittedName>
</protein>
<evidence type="ECO:0000313" key="2">
    <source>
        <dbReference type="EMBL" id="SME24310.1"/>
    </source>
</evidence>
<reference evidence="3" key="1">
    <citation type="submission" date="2017-04" db="EMBL/GenBank/DDBJ databases">
        <authorList>
            <person name="Criscuolo A."/>
        </authorList>
    </citation>
    <scope>NUCLEOTIDE SEQUENCE [LARGE SCALE GENOMIC DNA]</scope>
</reference>
<keyword evidence="1" id="KW-0472">Membrane</keyword>
<feature type="transmembrane region" description="Helical" evidence="1">
    <location>
        <begin position="6"/>
        <end position="28"/>
    </location>
</feature>
<accession>A0A1Y6A404</accession>
<name>A0A1Y6A404_9BACI</name>
<evidence type="ECO:0000256" key="1">
    <source>
        <dbReference type="SAM" id="Phobius"/>
    </source>
</evidence>
<dbReference type="AlphaFoldDB" id="A0A1Y6A404"/>
<gene>
    <name evidence="2" type="ORF">BACERE00191_04132</name>
</gene>
<dbReference type="Proteomes" id="UP000194499">
    <property type="component" value="Unassembled WGS sequence"/>
</dbReference>
<keyword evidence="1" id="KW-0812">Transmembrane</keyword>